<evidence type="ECO:0000313" key="2">
    <source>
        <dbReference type="EMBL" id="GIQ87443.1"/>
    </source>
</evidence>
<keyword evidence="3" id="KW-1185">Reference proteome</keyword>
<dbReference type="Gene3D" id="3.30.70.20">
    <property type="match status" value="1"/>
</dbReference>
<name>A0A9K3D423_9EUKA</name>
<dbReference type="PROSITE" id="PS51379">
    <property type="entry name" value="4FE4S_FER_2"/>
    <property type="match status" value="2"/>
</dbReference>
<feature type="domain" description="4Fe-4S ferredoxin-type" evidence="1">
    <location>
        <begin position="36"/>
        <end position="54"/>
    </location>
</feature>
<feature type="non-terminal residue" evidence="2">
    <location>
        <position position="1"/>
    </location>
</feature>
<evidence type="ECO:0000313" key="3">
    <source>
        <dbReference type="Proteomes" id="UP000265618"/>
    </source>
</evidence>
<feature type="domain" description="4Fe-4S ferredoxin-type" evidence="1">
    <location>
        <begin position="6"/>
        <end position="35"/>
    </location>
</feature>
<dbReference type="Proteomes" id="UP000265618">
    <property type="component" value="Unassembled WGS sequence"/>
</dbReference>
<reference evidence="2 3" key="1">
    <citation type="journal article" date="2018" name="PLoS ONE">
        <title>The draft genome of Kipferlia bialata reveals reductive genome evolution in fornicate parasites.</title>
        <authorList>
            <person name="Tanifuji G."/>
            <person name="Takabayashi S."/>
            <person name="Kume K."/>
            <person name="Takagi M."/>
            <person name="Nakayama T."/>
            <person name="Kamikawa R."/>
            <person name="Inagaki Y."/>
            <person name="Hashimoto T."/>
        </authorList>
    </citation>
    <scope>NUCLEOTIDE SEQUENCE [LARGE SCALE GENOMIC DNA]</scope>
    <source>
        <strain evidence="2">NY0173</strain>
    </source>
</reference>
<protein>
    <recommendedName>
        <fullName evidence="1">4Fe-4S ferredoxin-type domain-containing protein</fullName>
    </recommendedName>
</protein>
<organism evidence="2 3">
    <name type="scientific">Kipferlia bialata</name>
    <dbReference type="NCBI Taxonomy" id="797122"/>
    <lineage>
        <taxon>Eukaryota</taxon>
        <taxon>Metamonada</taxon>
        <taxon>Carpediemonas-like organisms</taxon>
        <taxon>Kipferlia</taxon>
    </lineage>
</organism>
<proteinExistence type="predicted"/>
<accession>A0A9K3D423</accession>
<gene>
    <name evidence="2" type="ORF">KIPB_009483</name>
</gene>
<evidence type="ECO:0000259" key="1">
    <source>
        <dbReference type="PROSITE" id="PS51379"/>
    </source>
</evidence>
<dbReference type="SUPFAM" id="SSF54862">
    <property type="entry name" value="4Fe-4S ferredoxins"/>
    <property type="match status" value="1"/>
</dbReference>
<dbReference type="EMBL" id="BDIP01003234">
    <property type="protein sequence ID" value="GIQ87443.1"/>
    <property type="molecule type" value="Genomic_DNA"/>
</dbReference>
<dbReference type="InterPro" id="IPR017896">
    <property type="entry name" value="4Fe4S_Fe-S-bd"/>
</dbReference>
<dbReference type="AlphaFoldDB" id="A0A9K3D423"/>
<sequence>MELGANKPVIDAGACISCGACTEACRMGCMVKGEDKRVTVDEGALCWGCGSCIR</sequence>
<dbReference type="Pfam" id="PF12797">
    <property type="entry name" value="Fer4_2"/>
    <property type="match status" value="1"/>
</dbReference>
<comment type="caution">
    <text evidence="2">The sequence shown here is derived from an EMBL/GenBank/DDBJ whole genome shotgun (WGS) entry which is preliminary data.</text>
</comment>